<dbReference type="SUPFAM" id="SSF82771">
    <property type="entry name" value="GIY-YIG endonuclease"/>
    <property type="match status" value="1"/>
</dbReference>
<keyword evidence="5" id="KW-0378">Hydrolase</keyword>
<dbReference type="SMART" id="SM00465">
    <property type="entry name" value="GIYc"/>
    <property type="match status" value="1"/>
</dbReference>
<keyword evidence="2" id="KW-0540">Nuclease</keyword>
<sequence>MSDHNIATPFPGLDRPLAIVDIETTGGSVTRDRITEIAIIEIDERGVREWSTLINPLVPIPKMIQSLTGITNEMVASAPRFEQVAKEIVTRLQSKTFVAHNVRFDYGFIRNAFAELGYPLSLELLCTVKLSRALYPEHKRHGLEAIIQRFGINTDARHRALADARATYQFLRIAADDKPGETFMTAVQAQTRRPSLPPGLEPAIIEQLPTGPGVYYFYGENNNLLYVGKSINIRSRVLSHFNADRASAKAMAMCQQIRDIRTDSTTGELSALLLESQQIKTHQPLYNRRLRRLSTLYTIQLHEDQQGLLRPEIIDVHAAARTSKMYGLFAGQKKARETLTNTAKAFGLCDCVVTTPGPLRGPCMSRQLKRCKGLCTNDWSILQHNTALMDALGSEALKAWPYRGPVAIVEQQNPNDNESPHTAFLLDNWCLLASAHGTGEPDWEQLKATSNNEALLDRDIYRYLVKVVLKPGKDLTLIPLQ</sequence>
<dbReference type="InterPro" id="IPR006054">
    <property type="entry name" value="DnaQ"/>
</dbReference>
<gene>
    <name evidence="15" type="ORF">ACFOEB_07590</name>
</gene>
<evidence type="ECO:0000256" key="9">
    <source>
        <dbReference type="ARBA" id="ARBA00023236"/>
    </source>
</evidence>
<evidence type="ECO:0000256" key="3">
    <source>
        <dbReference type="ARBA" id="ARBA00022763"/>
    </source>
</evidence>
<dbReference type="Gene3D" id="3.30.420.10">
    <property type="entry name" value="Ribonuclease H-like superfamily/Ribonuclease H"/>
    <property type="match status" value="1"/>
</dbReference>
<comment type="caution">
    <text evidence="15">The sequence shown here is derived from an EMBL/GenBank/DDBJ whole genome shotgun (WGS) entry which is preliminary data.</text>
</comment>
<evidence type="ECO:0000256" key="8">
    <source>
        <dbReference type="ARBA" id="ARBA00023204"/>
    </source>
</evidence>
<feature type="domain" description="GIY-YIG" evidence="14">
    <location>
        <begin position="210"/>
        <end position="288"/>
    </location>
</feature>
<keyword evidence="16" id="KW-1185">Reference proteome</keyword>
<keyword evidence="9" id="KW-0742">SOS response</keyword>
<reference evidence="16" key="1">
    <citation type="journal article" date="2019" name="Int. J. Syst. Evol. Microbiol.">
        <title>The Global Catalogue of Microorganisms (GCM) 10K type strain sequencing project: providing services to taxonomists for standard genome sequencing and annotation.</title>
        <authorList>
            <consortium name="The Broad Institute Genomics Platform"/>
            <consortium name="The Broad Institute Genome Sequencing Center for Infectious Disease"/>
            <person name="Wu L."/>
            <person name="Ma J."/>
        </authorList>
    </citation>
    <scope>NUCLEOTIDE SEQUENCE [LARGE SCALE GENOMIC DNA]</scope>
    <source>
        <strain evidence="16">KCTC 52141</strain>
    </source>
</reference>
<evidence type="ECO:0000313" key="16">
    <source>
        <dbReference type="Proteomes" id="UP001595548"/>
    </source>
</evidence>
<comment type="catalytic activity">
    <reaction evidence="13">
        <text>DNA(n) + a 2'-deoxyribonucleoside 5'-triphosphate = DNA(n+1) + diphosphate</text>
        <dbReference type="Rhea" id="RHEA:22508"/>
        <dbReference type="Rhea" id="RHEA-COMP:17339"/>
        <dbReference type="Rhea" id="RHEA-COMP:17340"/>
        <dbReference type="ChEBI" id="CHEBI:33019"/>
        <dbReference type="ChEBI" id="CHEBI:61560"/>
        <dbReference type="ChEBI" id="CHEBI:173112"/>
        <dbReference type="EC" id="2.7.7.7"/>
    </reaction>
</comment>
<keyword evidence="6 15" id="KW-0269">Exonuclease</keyword>
<dbReference type="InterPro" id="IPR047296">
    <property type="entry name" value="GIY-YIG_UvrC_Cho"/>
</dbReference>
<evidence type="ECO:0000256" key="2">
    <source>
        <dbReference type="ARBA" id="ARBA00022722"/>
    </source>
</evidence>
<keyword evidence="7" id="KW-0267">Excision nuclease</keyword>
<dbReference type="InterPro" id="IPR036397">
    <property type="entry name" value="RNaseH_sf"/>
</dbReference>
<dbReference type="CDD" id="cd10434">
    <property type="entry name" value="GIY-YIG_UvrC_Cho"/>
    <property type="match status" value="1"/>
</dbReference>
<dbReference type="SMART" id="SM00479">
    <property type="entry name" value="EXOIII"/>
    <property type="match status" value="1"/>
</dbReference>
<dbReference type="EC" id="2.7.7.7" evidence="1"/>
<evidence type="ECO:0000256" key="7">
    <source>
        <dbReference type="ARBA" id="ARBA00022881"/>
    </source>
</evidence>
<name>A0ABV7HMK4_9GAMM</name>
<dbReference type="Gene3D" id="3.40.1440.10">
    <property type="entry name" value="GIY-YIG endonuclease"/>
    <property type="match status" value="1"/>
</dbReference>
<protein>
    <recommendedName>
        <fullName evidence="10">Excinuclease cho</fullName>
        <ecNumber evidence="1">2.7.7.7</ecNumber>
    </recommendedName>
    <alternativeName>
        <fullName evidence="12">Endonuclease cho</fullName>
    </alternativeName>
    <alternativeName>
        <fullName evidence="11">UvrC homolog protein</fullName>
    </alternativeName>
</protein>
<dbReference type="Pfam" id="PF01541">
    <property type="entry name" value="GIY-YIG"/>
    <property type="match status" value="1"/>
</dbReference>
<dbReference type="CDD" id="cd06127">
    <property type="entry name" value="DEDDh"/>
    <property type="match status" value="1"/>
</dbReference>
<dbReference type="NCBIfam" id="TIGR00573">
    <property type="entry name" value="dnaq"/>
    <property type="match status" value="1"/>
</dbReference>
<evidence type="ECO:0000256" key="5">
    <source>
        <dbReference type="ARBA" id="ARBA00022801"/>
    </source>
</evidence>
<evidence type="ECO:0000256" key="6">
    <source>
        <dbReference type="ARBA" id="ARBA00022839"/>
    </source>
</evidence>
<keyword evidence="3" id="KW-0227">DNA damage</keyword>
<dbReference type="Proteomes" id="UP001595548">
    <property type="component" value="Unassembled WGS sequence"/>
</dbReference>
<dbReference type="PANTHER" id="PTHR30562:SF10">
    <property type="entry name" value="EXCINUCLEASE CHO"/>
    <property type="match status" value="1"/>
</dbReference>
<evidence type="ECO:0000256" key="12">
    <source>
        <dbReference type="ARBA" id="ARBA00042732"/>
    </source>
</evidence>
<dbReference type="PROSITE" id="PS50164">
    <property type="entry name" value="GIY_YIG"/>
    <property type="match status" value="1"/>
</dbReference>
<evidence type="ECO:0000259" key="14">
    <source>
        <dbReference type="PROSITE" id="PS50164"/>
    </source>
</evidence>
<accession>A0ABV7HMK4</accession>
<evidence type="ECO:0000256" key="10">
    <source>
        <dbReference type="ARBA" id="ARBA00040756"/>
    </source>
</evidence>
<dbReference type="EMBL" id="JBHRTL010000006">
    <property type="protein sequence ID" value="MFC3155059.1"/>
    <property type="molecule type" value="Genomic_DNA"/>
</dbReference>
<evidence type="ECO:0000313" key="15">
    <source>
        <dbReference type="EMBL" id="MFC3155059.1"/>
    </source>
</evidence>
<dbReference type="InterPro" id="IPR013520">
    <property type="entry name" value="Ribonucl_H"/>
</dbReference>
<evidence type="ECO:0000256" key="1">
    <source>
        <dbReference type="ARBA" id="ARBA00012417"/>
    </source>
</evidence>
<dbReference type="InterPro" id="IPR035901">
    <property type="entry name" value="GIY-YIG_endonuc_sf"/>
</dbReference>
<dbReference type="SUPFAM" id="SSF53098">
    <property type="entry name" value="Ribonuclease H-like"/>
    <property type="match status" value="1"/>
</dbReference>
<dbReference type="Pfam" id="PF00929">
    <property type="entry name" value="RNase_T"/>
    <property type="match status" value="1"/>
</dbReference>
<evidence type="ECO:0000256" key="11">
    <source>
        <dbReference type="ARBA" id="ARBA00042138"/>
    </source>
</evidence>
<keyword evidence="8" id="KW-0234">DNA repair</keyword>
<dbReference type="InterPro" id="IPR012337">
    <property type="entry name" value="RNaseH-like_sf"/>
</dbReference>
<dbReference type="PANTHER" id="PTHR30562">
    <property type="entry name" value="UVRC/OXIDOREDUCTASE"/>
    <property type="match status" value="1"/>
</dbReference>
<dbReference type="RefSeq" id="WP_382415597.1">
    <property type="nucleotide sequence ID" value="NZ_AP031500.1"/>
</dbReference>
<dbReference type="InterPro" id="IPR050066">
    <property type="entry name" value="UvrABC_protein_C"/>
</dbReference>
<proteinExistence type="predicted"/>
<evidence type="ECO:0000256" key="13">
    <source>
        <dbReference type="ARBA" id="ARBA00049244"/>
    </source>
</evidence>
<organism evidence="15 16">
    <name type="scientific">Gilvimarinus japonicus</name>
    <dbReference type="NCBI Taxonomy" id="1796469"/>
    <lineage>
        <taxon>Bacteria</taxon>
        <taxon>Pseudomonadati</taxon>
        <taxon>Pseudomonadota</taxon>
        <taxon>Gammaproteobacteria</taxon>
        <taxon>Cellvibrionales</taxon>
        <taxon>Cellvibrionaceae</taxon>
        <taxon>Gilvimarinus</taxon>
    </lineage>
</organism>
<keyword evidence="4" id="KW-0228">DNA excision</keyword>
<dbReference type="GO" id="GO:0004527">
    <property type="term" value="F:exonuclease activity"/>
    <property type="evidence" value="ECO:0007669"/>
    <property type="project" value="UniProtKB-KW"/>
</dbReference>
<dbReference type="InterPro" id="IPR000305">
    <property type="entry name" value="GIY-YIG_endonuc"/>
</dbReference>
<evidence type="ECO:0000256" key="4">
    <source>
        <dbReference type="ARBA" id="ARBA00022769"/>
    </source>
</evidence>